<dbReference type="EMBL" id="JAUTXU010000004">
    <property type="protein sequence ID" value="KAK3724721.1"/>
    <property type="molecule type" value="Genomic_DNA"/>
</dbReference>
<comment type="caution">
    <text evidence="1">The sequence shown here is derived from an EMBL/GenBank/DDBJ whole genome shotgun (WGS) entry which is preliminary data.</text>
</comment>
<evidence type="ECO:0000313" key="2">
    <source>
        <dbReference type="Proteomes" id="UP001281147"/>
    </source>
</evidence>
<gene>
    <name evidence="1" type="ORF">LTR37_000769</name>
</gene>
<evidence type="ECO:0000313" key="1">
    <source>
        <dbReference type="EMBL" id="KAK3724721.1"/>
    </source>
</evidence>
<organism evidence="1 2">
    <name type="scientific">Vermiconidia calcicola</name>
    <dbReference type="NCBI Taxonomy" id="1690605"/>
    <lineage>
        <taxon>Eukaryota</taxon>
        <taxon>Fungi</taxon>
        <taxon>Dikarya</taxon>
        <taxon>Ascomycota</taxon>
        <taxon>Pezizomycotina</taxon>
        <taxon>Dothideomycetes</taxon>
        <taxon>Dothideomycetidae</taxon>
        <taxon>Mycosphaerellales</taxon>
        <taxon>Extremaceae</taxon>
        <taxon>Vermiconidia</taxon>
    </lineage>
</organism>
<reference evidence="1" key="1">
    <citation type="submission" date="2023-07" db="EMBL/GenBank/DDBJ databases">
        <title>Black Yeasts Isolated from many extreme environments.</title>
        <authorList>
            <person name="Coleine C."/>
            <person name="Stajich J.E."/>
            <person name="Selbmann L."/>
        </authorList>
    </citation>
    <scope>NUCLEOTIDE SEQUENCE</scope>
    <source>
        <strain evidence="1">CCFEE 5714</strain>
    </source>
</reference>
<proteinExistence type="predicted"/>
<accession>A0ACC3NXA8</accession>
<name>A0ACC3NXA8_9PEZI</name>
<sequence>MSKAMTSTPIKNMLPSLSLRTFDTAKMTRNVHDHADRRDVQVPIQSQSVMSTTSVKSYVDGPIDDLIDILDELDMEDVGENIDAIEIEIGDENRTGGSLAVERAPHTRPC</sequence>
<dbReference type="Proteomes" id="UP001281147">
    <property type="component" value="Unassembled WGS sequence"/>
</dbReference>
<protein>
    <submittedName>
        <fullName evidence="1">Uncharacterized protein</fullName>
    </submittedName>
</protein>
<keyword evidence="2" id="KW-1185">Reference proteome</keyword>